<evidence type="ECO:0000313" key="2">
    <source>
        <dbReference type="EMBL" id="KAI3905453.1"/>
    </source>
</evidence>
<evidence type="ECO:0000256" key="1">
    <source>
        <dbReference type="SAM" id="MobiDB-lite"/>
    </source>
</evidence>
<protein>
    <submittedName>
        <fullName evidence="2">Uncharacterized protein</fullName>
    </submittedName>
</protein>
<feature type="region of interest" description="Disordered" evidence="1">
    <location>
        <begin position="1"/>
        <end position="23"/>
    </location>
</feature>
<name>A0AAD4XDW0_9MAGN</name>
<reference evidence="2" key="1">
    <citation type="submission" date="2022-04" db="EMBL/GenBank/DDBJ databases">
        <title>A functionally conserved STORR gene fusion in Papaver species that diverged 16.8 million years ago.</title>
        <authorList>
            <person name="Catania T."/>
        </authorList>
    </citation>
    <scope>NUCLEOTIDE SEQUENCE</scope>
    <source>
        <strain evidence="2">S-188037</strain>
    </source>
</reference>
<evidence type="ECO:0000313" key="3">
    <source>
        <dbReference type="Proteomes" id="UP001202328"/>
    </source>
</evidence>
<organism evidence="2 3">
    <name type="scientific">Papaver atlanticum</name>
    <dbReference type="NCBI Taxonomy" id="357466"/>
    <lineage>
        <taxon>Eukaryota</taxon>
        <taxon>Viridiplantae</taxon>
        <taxon>Streptophyta</taxon>
        <taxon>Embryophyta</taxon>
        <taxon>Tracheophyta</taxon>
        <taxon>Spermatophyta</taxon>
        <taxon>Magnoliopsida</taxon>
        <taxon>Ranunculales</taxon>
        <taxon>Papaveraceae</taxon>
        <taxon>Papaveroideae</taxon>
        <taxon>Papaver</taxon>
    </lineage>
</organism>
<comment type="caution">
    <text evidence="2">The sequence shown here is derived from an EMBL/GenBank/DDBJ whole genome shotgun (WGS) entry which is preliminary data.</text>
</comment>
<proteinExistence type="predicted"/>
<feature type="non-terminal residue" evidence="2">
    <location>
        <position position="1"/>
    </location>
</feature>
<dbReference type="Proteomes" id="UP001202328">
    <property type="component" value="Unassembled WGS sequence"/>
</dbReference>
<keyword evidence="3" id="KW-1185">Reference proteome</keyword>
<dbReference type="AlphaFoldDB" id="A0AAD4XDW0"/>
<dbReference type="EMBL" id="JAJJMB010010985">
    <property type="protein sequence ID" value="KAI3905453.1"/>
    <property type="molecule type" value="Genomic_DNA"/>
</dbReference>
<accession>A0AAD4XDW0</accession>
<sequence>VKELRVETNTTRKYVPPNTNDTAHQLFDVKPRRTENRWRDYMYFEVTLEAEVSNKGALALYDQWKLTKMVIVIAIGSLGKEVLRSIKRASGPSFCRS</sequence>
<gene>
    <name evidence="2" type="ORF">MKW98_013251</name>
</gene>
<feature type="compositionally biased region" description="Polar residues" evidence="1">
    <location>
        <begin position="7"/>
        <end position="23"/>
    </location>
</feature>